<evidence type="ECO:0000256" key="2">
    <source>
        <dbReference type="ARBA" id="ARBA00005236"/>
    </source>
</evidence>
<dbReference type="EMBL" id="CP013650">
    <property type="protein sequence ID" value="ALS99411.1"/>
    <property type="molecule type" value="Genomic_DNA"/>
</dbReference>
<feature type="domain" description="ABC3 transporter permease C-terminal" evidence="8">
    <location>
        <begin position="661"/>
        <end position="777"/>
    </location>
</feature>
<feature type="transmembrane region" description="Helical" evidence="7">
    <location>
        <begin position="273"/>
        <end position="291"/>
    </location>
</feature>
<proteinExistence type="inferred from homology"/>
<feature type="domain" description="MacB-like periplasmic core" evidence="9">
    <location>
        <begin position="21"/>
        <end position="234"/>
    </location>
</feature>
<dbReference type="GO" id="GO:0098797">
    <property type="term" value="C:plasma membrane protein complex"/>
    <property type="evidence" value="ECO:0007669"/>
    <property type="project" value="TreeGrafter"/>
</dbReference>
<name>A0A0U2Z916_9ALTE</name>
<dbReference type="Pfam" id="PF02687">
    <property type="entry name" value="FtsX"/>
    <property type="match status" value="2"/>
</dbReference>
<keyword evidence="3" id="KW-1003">Cell membrane</keyword>
<dbReference type="KEGG" id="lal:AT746_14850"/>
<comment type="similarity">
    <text evidence="2">Belongs to the ABC-4 integral membrane protein family. LolC/E subfamily.</text>
</comment>
<dbReference type="AlphaFoldDB" id="A0A0U2Z916"/>
<dbReference type="Pfam" id="PF12704">
    <property type="entry name" value="MacB_PCD"/>
    <property type="match status" value="2"/>
</dbReference>
<dbReference type="InterPro" id="IPR051447">
    <property type="entry name" value="Lipoprotein-release_system"/>
</dbReference>
<keyword evidence="5 7" id="KW-1133">Transmembrane helix</keyword>
<keyword evidence="11" id="KW-1185">Reference proteome</keyword>
<feature type="transmembrane region" description="Helical" evidence="7">
    <location>
        <begin position="311"/>
        <end position="334"/>
    </location>
</feature>
<evidence type="ECO:0000256" key="5">
    <source>
        <dbReference type="ARBA" id="ARBA00022989"/>
    </source>
</evidence>
<organism evidence="10 11">
    <name type="scientific">Lacimicrobium alkaliphilum</name>
    <dbReference type="NCBI Taxonomy" id="1526571"/>
    <lineage>
        <taxon>Bacteria</taxon>
        <taxon>Pseudomonadati</taxon>
        <taxon>Pseudomonadota</taxon>
        <taxon>Gammaproteobacteria</taxon>
        <taxon>Alteromonadales</taxon>
        <taxon>Alteromonadaceae</taxon>
        <taxon>Lacimicrobium</taxon>
    </lineage>
</organism>
<evidence type="ECO:0000256" key="7">
    <source>
        <dbReference type="SAM" id="Phobius"/>
    </source>
</evidence>
<evidence type="ECO:0000259" key="9">
    <source>
        <dbReference type="Pfam" id="PF12704"/>
    </source>
</evidence>
<evidence type="ECO:0000256" key="1">
    <source>
        <dbReference type="ARBA" id="ARBA00004651"/>
    </source>
</evidence>
<dbReference type="PANTHER" id="PTHR30489:SF0">
    <property type="entry name" value="LIPOPROTEIN-RELEASING SYSTEM TRANSMEMBRANE PROTEIN LOLE"/>
    <property type="match status" value="1"/>
</dbReference>
<comment type="subcellular location">
    <subcellularLocation>
        <location evidence="1">Cell membrane</location>
        <topology evidence="1">Multi-pass membrane protein</topology>
    </subcellularLocation>
</comment>
<dbReference type="InterPro" id="IPR025857">
    <property type="entry name" value="MacB_PCD"/>
</dbReference>
<evidence type="ECO:0000256" key="6">
    <source>
        <dbReference type="ARBA" id="ARBA00023136"/>
    </source>
</evidence>
<feature type="transmembrane region" description="Helical" evidence="7">
    <location>
        <begin position="660"/>
        <end position="682"/>
    </location>
</feature>
<feature type="domain" description="ABC3 transporter permease C-terminal" evidence="8">
    <location>
        <begin position="273"/>
        <end position="388"/>
    </location>
</feature>
<evidence type="ECO:0000256" key="3">
    <source>
        <dbReference type="ARBA" id="ARBA00022475"/>
    </source>
</evidence>
<keyword evidence="6 7" id="KW-0472">Membrane</keyword>
<accession>A0A0U2Z916</accession>
<feature type="domain" description="MacB-like periplasmic core" evidence="9">
    <location>
        <begin position="434"/>
        <end position="627"/>
    </location>
</feature>
<dbReference type="GO" id="GO:0044874">
    <property type="term" value="P:lipoprotein localization to outer membrane"/>
    <property type="evidence" value="ECO:0007669"/>
    <property type="project" value="TreeGrafter"/>
</dbReference>
<reference evidence="10 11" key="1">
    <citation type="submission" date="2015-12" db="EMBL/GenBank/DDBJ databases">
        <title>Complete genome of Lacimicrobium alkaliphilum KCTC 32984.</title>
        <authorList>
            <person name="Kim S.-G."/>
            <person name="Lee Y.-J."/>
        </authorList>
    </citation>
    <scope>NUCLEOTIDE SEQUENCE [LARGE SCALE GENOMIC DNA]</scope>
    <source>
        <strain evidence="10 11">YelD216</strain>
    </source>
</reference>
<sequence>MSVLNQKVGRDLWQVKGQAIAIALVIAVGVMMLVMMEGLVSSLADTKQDYYQRYRLADVFAPLKRAPGQVLRRIANLPQVASVEARINGSALVDLPAIDVPIHARTLSLPSFNEPRLNAIYLVKGRQLSSSHKDEVLLLEGFALAHGLAPGDTLSATIQGVKRRLKVVGLAQAPEFLYTTAPGELVPDDGRFAVLWMNHKALEAAYDMEGAFNEVLISLVPGARKEALIHRLDQLLEPFGGLGAYDLDEHISNRFITEEIAGLKLSSRIVPPIFLAVAAFLLYIVVARMVQAQRPQIGLLKAFGYSDVAVAIHYLKFVMIIAISGAVVGCLWGVMAGRSLSGFYQQYYKFPFLVFSIEFSSLVKGISVSALTAVSGSVLVMRRILNLAPAIAMSPPAPPDYSKSLSFGSRLRAWLDQPTRMVLRSALRQPLRLAMSVTGIALGMALSVAMLNVMSAFNSTLDLSFSHINRSDVMVSFIEPLADNTLFSLQRIDGILTVEGFREVPVHFRHGRSTYRGSITALDSAPQLYRALDKLKQPIYIPARGIVLSRSLAQELNVSPGDEIQIDIREGNRAVLNVPVVALADTLLGSPAFMQLDNLNRLMQQPRRVSGAYLKIDSAHSNALYKQLKAMPVVAGVSLSKDSRAAFARVMDSGAGAMRFVMISIAAVITFGIIYNSARIAFSERARDLASLRVLGLTRSETGFILLGEIALITLLALPAGAYFGHYLSFLIAAGFDTDLYRIPVSFVPANHAIAAIAVILATLLCAILVMRDICRLDLVSSLKIRE</sequence>
<evidence type="ECO:0000313" key="10">
    <source>
        <dbReference type="EMBL" id="ALS99411.1"/>
    </source>
</evidence>
<keyword evidence="4 7" id="KW-0812">Transmembrane</keyword>
<dbReference type="PANTHER" id="PTHR30489">
    <property type="entry name" value="LIPOPROTEIN-RELEASING SYSTEM TRANSMEMBRANE PROTEIN LOLE"/>
    <property type="match status" value="1"/>
</dbReference>
<evidence type="ECO:0000313" key="11">
    <source>
        <dbReference type="Proteomes" id="UP000068447"/>
    </source>
</evidence>
<dbReference type="RefSeq" id="WP_062481704.1">
    <property type="nucleotide sequence ID" value="NZ_CP013650.1"/>
</dbReference>
<feature type="transmembrane region" description="Helical" evidence="7">
    <location>
        <begin position="703"/>
        <end position="733"/>
    </location>
</feature>
<protein>
    <submittedName>
        <fullName evidence="10">ABC transporter permease</fullName>
    </submittedName>
</protein>
<dbReference type="Proteomes" id="UP000068447">
    <property type="component" value="Chromosome"/>
</dbReference>
<dbReference type="OrthoDB" id="5137249at2"/>
<feature type="transmembrane region" description="Helical" evidence="7">
    <location>
        <begin position="433"/>
        <end position="457"/>
    </location>
</feature>
<evidence type="ECO:0000256" key="4">
    <source>
        <dbReference type="ARBA" id="ARBA00022692"/>
    </source>
</evidence>
<gene>
    <name evidence="10" type="ORF">AT746_14850</name>
</gene>
<feature type="transmembrane region" description="Helical" evidence="7">
    <location>
        <begin position="753"/>
        <end position="771"/>
    </location>
</feature>
<evidence type="ECO:0000259" key="8">
    <source>
        <dbReference type="Pfam" id="PF02687"/>
    </source>
</evidence>
<dbReference type="InterPro" id="IPR003838">
    <property type="entry name" value="ABC3_permease_C"/>
</dbReference>
<feature type="transmembrane region" description="Helical" evidence="7">
    <location>
        <begin position="20"/>
        <end position="44"/>
    </location>
</feature>
<dbReference type="STRING" id="1526571.AT746_14850"/>